<dbReference type="PROSITE" id="PS51186">
    <property type="entry name" value="GNAT"/>
    <property type="match status" value="1"/>
</dbReference>
<sequence>MKKTTRPILLAPAAPLTTTRLFLRPIRQSDLADLHALRTQIEVMKWTSTGEIDADREVTQVWMNRFLPPNDAITFNYAVEELTSPGKVIGVLGCHILDPPELGYMFRKESWGKGYAFEALQRWLQAWWALPRREVVIESEDSTSTSTFASDADSVVSEPEVLRARTDAENAASARLLGKCGFRLIGEGMTDVRGRGILQKTITLELEQPQ</sequence>
<evidence type="ECO:0000313" key="2">
    <source>
        <dbReference type="EMBL" id="EXJ80726.1"/>
    </source>
</evidence>
<dbReference type="SUPFAM" id="SSF55729">
    <property type="entry name" value="Acyl-CoA N-acyltransferases (Nat)"/>
    <property type="match status" value="1"/>
</dbReference>
<dbReference type="eggNOG" id="ENOG502SQ7V">
    <property type="taxonomic scope" value="Eukaryota"/>
</dbReference>
<dbReference type="GO" id="GO:0016747">
    <property type="term" value="F:acyltransferase activity, transferring groups other than amino-acyl groups"/>
    <property type="evidence" value="ECO:0007669"/>
    <property type="project" value="InterPro"/>
</dbReference>
<dbReference type="Proteomes" id="UP000019478">
    <property type="component" value="Unassembled WGS sequence"/>
</dbReference>
<feature type="domain" description="N-acetyltransferase" evidence="1">
    <location>
        <begin position="21"/>
        <end position="203"/>
    </location>
</feature>
<dbReference type="HOGENOM" id="CLU_013985_24_0_1"/>
<evidence type="ECO:0000313" key="3">
    <source>
        <dbReference type="Proteomes" id="UP000019478"/>
    </source>
</evidence>
<keyword evidence="3" id="KW-1185">Reference proteome</keyword>
<evidence type="ECO:0000259" key="1">
    <source>
        <dbReference type="PROSITE" id="PS51186"/>
    </source>
</evidence>
<accession>W9XUP3</accession>
<dbReference type="OrthoDB" id="4072826at2759"/>
<name>W9XUP3_9EURO</name>
<dbReference type="Pfam" id="PF13302">
    <property type="entry name" value="Acetyltransf_3"/>
    <property type="match status" value="1"/>
</dbReference>
<dbReference type="AlphaFoldDB" id="W9XUP3"/>
<dbReference type="PANTHER" id="PTHR43792">
    <property type="entry name" value="GNAT FAMILY, PUTATIVE (AFU_ORTHOLOGUE AFUA_3G00765)-RELATED-RELATED"/>
    <property type="match status" value="1"/>
</dbReference>
<protein>
    <recommendedName>
        <fullName evidence="1">N-acetyltransferase domain-containing protein</fullName>
    </recommendedName>
</protein>
<dbReference type="InterPro" id="IPR000182">
    <property type="entry name" value="GNAT_dom"/>
</dbReference>
<organism evidence="2 3">
    <name type="scientific">Capronia epimyces CBS 606.96</name>
    <dbReference type="NCBI Taxonomy" id="1182542"/>
    <lineage>
        <taxon>Eukaryota</taxon>
        <taxon>Fungi</taxon>
        <taxon>Dikarya</taxon>
        <taxon>Ascomycota</taxon>
        <taxon>Pezizomycotina</taxon>
        <taxon>Eurotiomycetes</taxon>
        <taxon>Chaetothyriomycetidae</taxon>
        <taxon>Chaetothyriales</taxon>
        <taxon>Herpotrichiellaceae</taxon>
        <taxon>Capronia</taxon>
    </lineage>
</organism>
<dbReference type="Gene3D" id="3.40.630.30">
    <property type="match status" value="1"/>
</dbReference>
<comment type="caution">
    <text evidence="2">The sequence shown here is derived from an EMBL/GenBank/DDBJ whole genome shotgun (WGS) entry which is preliminary data.</text>
</comment>
<dbReference type="STRING" id="1182542.W9XUP3"/>
<dbReference type="InterPro" id="IPR051531">
    <property type="entry name" value="N-acetyltransferase"/>
</dbReference>
<dbReference type="PANTHER" id="PTHR43792:SF1">
    <property type="entry name" value="N-ACETYLTRANSFERASE DOMAIN-CONTAINING PROTEIN"/>
    <property type="match status" value="1"/>
</dbReference>
<dbReference type="InterPro" id="IPR016181">
    <property type="entry name" value="Acyl_CoA_acyltransferase"/>
</dbReference>
<dbReference type="EMBL" id="AMGY01000006">
    <property type="protein sequence ID" value="EXJ80726.1"/>
    <property type="molecule type" value="Genomic_DNA"/>
</dbReference>
<dbReference type="GeneID" id="19171114"/>
<proteinExistence type="predicted"/>
<dbReference type="RefSeq" id="XP_007735314.1">
    <property type="nucleotide sequence ID" value="XM_007737124.1"/>
</dbReference>
<reference evidence="2 3" key="1">
    <citation type="submission" date="2013-03" db="EMBL/GenBank/DDBJ databases">
        <title>The Genome Sequence of Capronia epimyces CBS 606.96.</title>
        <authorList>
            <consortium name="The Broad Institute Genomics Platform"/>
            <person name="Cuomo C."/>
            <person name="de Hoog S."/>
            <person name="Gorbushina A."/>
            <person name="Walker B."/>
            <person name="Young S.K."/>
            <person name="Zeng Q."/>
            <person name="Gargeya S."/>
            <person name="Fitzgerald M."/>
            <person name="Haas B."/>
            <person name="Abouelleil A."/>
            <person name="Allen A.W."/>
            <person name="Alvarado L."/>
            <person name="Arachchi H.M."/>
            <person name="Berlin A.M."/>
            <person name="Chapman S.B."/>
            <person name="Gainer-Dewar J."/>
            <person name="Goldberg J."/>
            <person name="Griggs A."/>
            <person name="Gujja S."/>
            <person name="Hansen M."/>
            <person name="Howarth C."/>
            <person name="Imamovic A."/>
            <person name="Ireland A."/>
            <person name="Larimer J."/>
            <person name="McCowan C."/>
            <person name="Murphy C."/>
            <person name="Pearson M."/>
            <person name="Poon T.W."/>
            <person name="Priest M."/>
            <person name="Roberts A."/>
            <person name="Saif S."/>
            <person name="Shea T."/>
            <person name="Sisk P."/>
            <person name="Sykes S."/>
            <person name="Wortman J."/>
            <person name="Nusbaum C."/>
            <person name="Birren B."/>
        </authorList>
    </citation>
    <scope>NUCLEOTIDE SEQUENCE [LARGE SCALE GENOMIC DNA]</scope>
    <source>
        <strain evidence="2 3">CBS 606.96</strain>
    </source>
</reference>
<gene>
    <name evidence="2" type="ORF">A1O3_07010</name>
</gene>